<evidence type="ECO:0000256" key="1">
    <source>
        <dbReference type="SAM" id="Phobius"/>
    </source>
</evidence>
<feature type="transmembrane region" description="Helical" evidence="1">
    <location>
        <begin position="221"/>
        <end position="242"/>
    </location>
</feature>
<keyword evidence="4" id="KW-1185">Reference proteome</keyword>
<sequence>MKHLLFLCSCLLPAFAFAQTTATNVRLRAEPTVRKVIVEYELPQMLASDSIYLELETASGRIIRPISVNGDVGKAIKPGKNKLIAWDVVRDNVRVDEDVKVLLRVARVVTVASPATIAATKTTAPATPAVQAPVSVTSVAATTPKPTTDRIAEPGVVSRRSPVIPIVGWTLTAGAAAYATILFMKANRDTEEYNAAPKVVPRDKLVYYKDLSDQIDKNRQMATIAAGAAGVFAVATVAYMVFHKPKKPARTSFVVQPGRQVATVGIIHRF</sequence>
<dbReference type="STRING" id="1178516.AWR27_15160"/>
<accession>A0A1P9WYW0</accession>
<evidence type="ECO:0000313" key="3">
    <source>
        <dbReference type="EMBL" id="AQG80544.1"/>
    </source>
</evidence>
<dbReference type="Proteomes" id="UP000187941">
    <property type="component" value="Chromosome"/>
</dbReference>
<name>A0A1P9WYW0_9BACT</name>
<proteinExistence type="predicted"/>
<gene>
    <name evidence="3" type="ORF">AWR27_15160</name>
</gene>
<keyword evidence="1" id="KW-1133">Transmembrane helix</keyword>
<keyword evidence="1" id="KW-0812">Transmembrane</keyword>
<evidence type="ECO:0000313" key="4">
    <source>
        <dbReference type="Proteomes" id="UP000187941"/>
    </source>
</evidence>
<keyword evidence="1" id="KW-0472">Membrane</keyword>
<dbReference type="AlphaFoldDB" id="A0A1P9WYW0"/>
<dbReference type="KEGG" id="smon:AWR27_15160"/>
<dbReference type="RefSeq" id="WP_077131971.1">
    <property type="nucleotide sequence ID" value="NZ_CP014263.1"/>
</dbReference>
<reference evidence="3 4" key="1">
    <citation type="submission" date="2016-01" db="EMBL/GenBank/DDBJ databases">
        <authorList>
            <person name="Oliw E.H."/>
        </authorList>
    </citation>
    <scope>NUCLEOTIDE SEQUENCE [LARGE SCALE GENOMIC DNA]</scope>
    <source>
        <strain evidence="3 4">DY10</strain>
    </source>
</reference>
<organism evidence="3 4">
    <name type="scientific">Spirosoma montaniterrae</name>
    <dbReference type="NCBI Taxonomy" id="1178516"/>
    <lineage>
        <taxon>Bacteria</taxon>
        <taxon>Pseudomonadati</taxon>
        <taxon>Bacteroidota</taxon>
        <taxon>Cytophagia</taxon>
        <taxon>Cytophagales</taxon>
        <taxon>Cytophagaceae</taxon>
        <taxon>Spirosoma</taxon>
    </lineage>
</organism>
<evidence type="ECO:0008006" key="5">
    <source>
        <dbReference type="Google" id="ProtNLM"/>
    </source>
</evidence>
<keyword evidence="2" id="KW-0732">Signal</keyword>
<protein>
    <recommendedName>
        <fullName evidence="5">DUF5683 domain-containing protein</fullName>
    </recommendedName>
</protein>
<evidence type="ECO:0000256" key="2">
    <source>
        <dbReference type="SAM" id="SignalP"/>
    </source>
</evidence>
<dbReference type="EMBL" id="CP014263">
    <property type="protein sequence ID" value="AQG80544.1"/>
    <property type="molecule type" value="Genomic_DNA"/>
</dbReference>
<feature type="chain" id="PRO_5012681788" description="DUF5683 domain-containing protein" evidence="2">
    <location>
        <begin position="19"/>
        <end position="270"/>
    </location>
</feature>
<feature type="signal peptide" evidence="2">
    <location>
        <begin position="1"/>
        <end position="18"/>
    </location>
</feature>